<feature type="transmembrane region" description="Helical" evidence="1">
    <location>
        <begin position="77"/>
        <end position="100"/>
    </location>
</feature>
<gene>
    <name evidence="2" type="primary">OSJNBb0071O21.15</name>
</gene>
<sequence length="132" mass="13815">MAGAALAGGGASAGWQHVHEVRLARAEASEARQVAAEAALVRGGAVEVPVRRDEAARRGGSGRCGGRRGQWPVLDRVGFVLIVWVGFWVISAVFCCWPSGGRSRLAAADPVLAFSWICVLALSNFTPSSASR</sequence>
<evidence type="ECO:0000313" key="2">
    <source>
        <dbReference type="EMBL" id="BAD38136.1"/>
    </source>
</evidence>
<keyword evidence="1" id="KW-1133">Transmembrane helix</keyword>
<reference evidence="3" key="2">
    <citation type="journal article" date="2008" name="Nucleic Acids Res.">
        <title>The rice annotation project database (RAP-DB): 2008 update.</title>
        <authorList>
            <consortium name="The rice annotation project (RAP)"/>
        </authorList>
    </citation>
    <scope>GENOME REANNOTATION</scope>
    <source>
        <strain evidence="3">cv. Nipponbare</strain>
    </source>
</reference>
<protein>
    <submittedName>
        <fullName evidence="2">Uncharacterized protein</fullName>
    </submittedName>
</protein>
<reference evidence="3" key="1">
    <citation type="journal article" date="2005" name="Nature">
        <title>The map-based sequence of the rice genome.</title>
        <authorList>
            <consortium name="International rice genome sequencing project (IRGSP)"/>
            <person name="Matsumoto T."/>
            <person name="Wu J."/>
            <person name="Kanamori H."/>
            <person name="Katayose Y."/>
            <person name="Fujisawa M."/>
            <person name="Namiki N."/>
            <person name="Mizuno H."/>
            <person name="Yamamoto K."/>
            <person name="Antonio B.A."/>
            <person name="Baba T."/>
            <person name="Sakata K."/>
            <person name="Nagamura Y."/>
            <person name="Aoki H."/>
            <person name="Arikawa K."/>
            <person name="Arita K."/>
            <person name="Bito T."/>
            <person name="Chiden Y."/>
            <person name="Fujitsuka N."/>
            <person name="Fukunaka R."/>
            <person name="Hamada M."/>
            <person name="Harada C."/>
            <person name="Hayashi A."/>
            <person name="Hijishita S."/>
            <person name="Honda M."/>
            <person name="Hosokawa S."/>
            <person name="Ichikawa Y."/>
            <person name="Idonuma A."/>
            <person name="Iijima M."/>
            <person name="Ikeda M."/>
            <person name="Ikeno M."/>
            <person name="Ito K."/>
            <person name="Ito S."/>
            <person name="Ito T."/>
            <person name="Ito Y."/>
            <person name="Ito Y."/>
            <person name="Iwabuchi A."/>
            <person name="Kamiya K."/>
            <person name="Karasawa W."/>
            <person name="Kurita K."/>
            <person name="Katagiri S."/>
            <person name="Kikuta A."/>
            <person name="Kobayashi H."/>
            <person name="Kobayashi N."/>
            <person name="Machita K."/>
            <person name="Maehara T."/>
            <person name="Masukawa M."/>
            <person name="Mizubayashi T."/>
            <person name="Mukai Y."/>
            <person name="Nagasaki H."/>
            <person name="Nagata Y."/>
            <person name="Naito S."/>
            <person name="Nakashima M."/>
            <person name="Nakama Y."/>
            <person name="Nakamichi Y."/>
            <person name="Nakamura M."/>
            <person name="Meguro A."/>
            <person name="Negishi M."/>
            <person name="Ohta I."/>
            <person name="Ohta T."/>
            <person name="Okamoto M."/>
            <person name="Ono N."/>
            <person name="Saji S."/>
            <person name="Sakaguchi M."/>
            <person name="Sakai K."/>
            <person name="Shibata M."/>
            <person name="Shimokawa T."/>
            <person name="Song J."/>
            <person name="Takazaki Y."/>
            <person name="Terasawa K."/>
            <person name="Tsugane M."/>
            <person name="Tsuji K."/>
            <person name="Ueda S."/>
            <person name="Waki K."/>
            <person name="Yamagata H."/>
            <person name="Yamamoto M."/>
            <person name="Yamamoto S."/>
            <person name="Yamane H."/>
            <person name="Yoshiki S."/>
            <person name="Yoshihara R."/>
            <person name="Yukawa K."/>
            <person name="Zhong H."/>
            <person name="Yano M."/>
            <person name="Yuan Q."/>
            <person name="Ouyang S."/>
            <person name="Liu J."/>
            <person name="Jones K.M."/>
            <person name="Gansberger K."/>
            <person name="Moffat K."/>
            <person name="Hill J."/>
            <person name="Bera J."/>
            <person name="Fadrosh D."/>
            <person name="Jin S."/>
            <person name="Johri S."/>
            <person name="Kim M."/>
            <person name="Overton L."/>
            <person name="Reardon M."/>
            <person name="Tsitrin T."/>
            <person name="Vuong H."/>
            <person name="Weaver B."/>
            <person name="Ciecko A."/>
            <person name="Tallon L."/>
            <person name="Jackson J."/>
            <person name="Pai G."/>
            <person name="Aken S.V."/>
            <person name="Utterback T."/>
            <person name="Reidmuller S."/>
            <person name="Feldblyum T."/>
            <person name="Hsiao J."/>
            <person name="Zismann V."/>
            <person name="Iobst S."/>
            <person name="de Vazeille A.R."/>
            <person name="Buell C.R."/>
            <person name="Ying K."/>
            <person name="Li Y."/>
            <person name="Lu T."/>
            <person name="Huang Y."/>
            <person name="Zhao Q."/>
            <person name="Feng Q."/>
            <person name="Zhang L."/>
            <person name="Zhu J."/>
            <person name="Weng Q."/>
            <person name="Mu J."/>
            <person name="Lu Y."/>
            <person name="Fan D."/>
            <person name="Liu Y."/>
            <person name="Guan J."/>
            <person name="Zhang Y."/>
            <person name="Yu S."/>
            <person name="Liu X."/>
            <person name="Zhang Y."/>
            <person name="Hong G."/>
            <person name="Han B."/>
            <person name="Choisne N."/>
            <person name="Demange N."/>
            <person name="Orjeda G."/>
            <person name="Samain S."/>
            <person name="Cattolico L."/>
            <person name="Pelletier E."/>
            <person name="Couloux A."/>
            <person name="Segurens B."/>
            <person name="Wincker P."/>
            <person name="D'Hont A."/>
            <person name="Scarpelli C."/>
            <person name="Weissenbach J."/>
            <person name="Salanoubat M."/>
            <person name="Quetier F."/>
            <person name="Yu Y."/>
            <person name="Kim H.R."/>
            <person name="Rambo T."/>
            <person name="Currie J."/>
            <person name="Collura K."/>
            <person name="Luo M."/>
            <person name="Yang T."/>
            <person name="Ammiraju J.S.S."/>
            <person name="Engler F."/>
            <person name="Soderlund C."/>
            <person name="Wing R.A."/>
            <person name="Palmer L.E."/>
            <person name="de la Bastide M."/>
            <person name="Spiegel L."/>
            <person name="Nascimento L."/>
            <person name="Zutavern T."/>
            <person name="O'Shaughnessy A."/>
            <person name="Dike S."/>
            <person name="Dedhia N."/>
            <person name="Preston R."/>
            <person name="Balija V."/>
            <person name="McCombie W.R."/>
            <person name="Chow T."/>
            <person name="Chen H."/>
            <person name="Chung M."/>
            <person name="Chen C."/>
            <person name="Shaw J."/>
            <person name="Wu H."/>
            <person name="Hsiao K."/>
            <person name="Chao Y."/>
            <person name="Chu M."/>
            <person name="Cheng C."/>
            <person name="Hour A."/>
            <person name="Lee P."/>
            <person name="Lin S."/>
            <person name="Lin Y."/>
            <person name="Liou J."/>
            <person name="Liu S."/>
            <person name="Hsing Y."/>
            <person name="Raghuvanshi S."/>
            <person name="Mohanty A."/>
            <person name="Bharti A.K."/>
            <person name="Gaur A."/>
            <person name="Gupta V."/>
            <person name="Kumar D."/>
            <person name="Ravi V."/>
            <person name="Vij S."/>
            <person name="Kapur A."/>
            <person name="Khurana P."/>
            <person name="Khurana P."/>
            <person name="Khurana J.P."/>
            <person name="Tyagi A.K."/>
            <person name="Gaikwad K."/>
            <person name="Singh A."/>
            <person name="Dalal V."/>
            <person name="Srivastava S."/>
            <person name="Dixit A."/>
            <person name="Pal A.K."/>
            <person name="Ghazi I.A."/>
            <person name="Yadav M."/>
            <person name="Pandit A."/>
            <person name="Bhargava A."/>
            <person name="Sureshbabu K."/>
            <person name="Batra K."/>
            <person name="Sharma T.R."/>
            <person name="Mohapatra T."/>
            <person name="Singh N.K."/>
            <person name="Messing J."/>
            <person name="Nelson A.B."/>
            <person name="Fuks G."/>
            <person name="Kavchok S."/>
            <person name="Keizer G."/>
            <person name="Linton E."/>
            <person name="Llaca V."/>
            <person name="Song R."/>
            <person name="Tanyolac B."/>
            <person name="Young S."/>
            <person name="Ho-Il K."/>
            <person name="Hahn J.H."/>
            <person name="Sangsakoo G."/>
            <person name="Vanavichit A."/>
            <person name="de Mattos Luiz.A.T."/>
            <person name="Zimmer P.D."/>
            <person name="Malone G."/>
            <person name="Dellagostin O."/>
            <person name="de Oliveira A.C."/>
            <person name="Bevan M."/>
            <person name="Bancroft I."/>
            <person name="Minx P."/>
            <person name="Cordum H."/>
            <person name="Wilson R."/>
            <person name="Cheng Z."/>
            <person name="Jin W."/>
            <person name="Jiang J."/>
            <person name="Leong S.A."/>
            <person name="Iwama H."/>
            <person name="Gojobori T."/>
            <person name="Itoh T."/>
            <person name="Niimura Y."/>
            <person name="Fujii Y."/>
            <person name="Habara T."/>
            <person name="Sakai H."/>
            <person name="Sato Y."/>
            <person name="Wilson G."/>
            <person name="Kumar K."/>
            <person name="McCouch S."/>
            <person name="Juretic N."/>
            <person name="Hoen D."/>
            <person name="Wright S."/>
            <person name="Bruskiewich R."/>
            <person name="Bureau T."/>
            <person name="Miyao A."/>
            <person name="Hirochika H."/>
            <person name="Nishikawa T."/>
            <person name="Kadowaki K."/>
            <person name="Sugiura M."/>
            <person name="Burr B."/>
            <person name="Sasaki T."/>
        </authorList>
    </citation>
    <scope>NUCLEOTIDE SEQUENCE [LARGE SCALE GENOMIC DNA]</scope>
    <source>
        <strain evidence="3">cv. Nipponbare</strain>
    </source>
</reference>
<evidence type="ECO:0000256" key="1">
    <source>
        <dbReference type="SAM" id="Phobius"/>
    </source>
</evidence>
<organism evidence="2 3">
    <name type="scientific">Oryza sativa subsp. japonica</name>
    <name type="common">Rice</name>
    <dbReference type="NCBI Taxonomy" id="39947"/>
    <lineage>
        <taxon>Eukaryota</taxon>
        <taxon>Viridiplantae</taxon>
        <taxon>Streptophyta</taxon>
        <taxon>Embryophyta</taxon>
        <taxon>Tracheophyta</taxon>
        <taxon>Spermatophyta</taxon>
        <taxon>Magnoliopsida</taxon>
        <taxon>Liliopsida</taxon>
        <taxon>Poales</taxon>
        <taxon>Poaceae</taxon>
        <taxon>BOP clade</taxon>
        <taxon>Oryzoideae</taxon>
        <taxon>Oryzeae</taxon>
        <taxon>Oryzinae</taxon>
        <taxon>Oryza</taxon>
        <taxon>Oryza sativa</taxon>
    </lineage>
</organism>
<dbReference type="Proteomes" id="UP000000763">
    <property type="component" value="Chromosome 2"/>
</dbReference>
<keyword evidence="1" id="KW-0812">Transmembrane</keyword>
<keyword evidence="1" id="KW-0472">Membrane</keyword>
<dbReference type="AlphaFoldDB" id="Q67UN3"/>
<accession>Q67UN3</accession>
<name>Q67UN3_ORYSJ</name>
<evidence type="ECO:0000313" key="3">
    <source>
        <dbReference type="Proteomes" id="UP000000763"/>
    </source>
</evidence>
<dbReference type="EMBL" id="AP005497">
    <property type="protein sequence ID" value="BAD38136.1"/>
    <property type="molecule type" value="Genomic_DNA"/>
</dbReference>
<proteinExistence type="predicted"/>